<protein>
    <submittedName>
        <fullName evidence="1">Uncharacterized protein</fullName>
    </submittedName>
</protein>
<dbReference type="EMBL" id="LAZR01016028">
    <property type="protein sequence ID" value="KKM06299.1"/>
    <property type="molecule type" value="Genomic_DNA"/>
</dbReference>
<dbReference type="AlphaFoldDB" id="A0A0F9H5F4"/>
<gene>
    <name evidence="1" type="ORF">LCGC14_1745380</name>
</gene>
<proteinExistence type="predicted"/>
<name>A0A0F9H5F4_9ZZZZ</name>
<evidence type="ECO:0000313" key="1">
    <source>
        <dbReference type="EMBL" id="KKM06299.1"/>
    </source>
</evidence>
<accession>A0A0F9H5F4</accession>
<reference evidence="1" key="1">
    <citation type="journal article" date="2015" name="Nature">
        <title>Complex archaea that bridge the gap between prokaryotes and eukaryotes.</title>
        <authorList>
            <person name="Spang A."/>
            <person name="Saw J.H."/>
            <person name="Jorgensen S.L."/>
            <person name="Zaremba-Niedzwiedzka K."/>
            <person name="Martijn J."/>
            <person name="Lind A.E."/>
            <person name="van Eijk R."/>
            <person name="Schleper C."/>
            <person name="Guy L."/>
            <person name="Ettema T.J."/>
        </authorList>
    </citation>
    <scope>NUCLEOTIDE SEQUENCE</scope>
</reference>
<organism evidence="1">
    <name type="scientific">marine sediment metagenome</name>
    <dbReference type="NCBI Taxonomy" id="412755"/>
    <lineage>
        <taxon>unclassified sequences</taxon>
        <taxon>metagenomes</taxon>
        <taxon>ecological metagenomes</taxon>
    </lineage>
</organism>
<sequence>MRLGKLHFQICPWVHDPVLWNGNLSASLIDSPHVDFLKLRIEKGKRQALKQLYNTRYCQMYEYWDWCEYGLGGRTPKYIKRKASNLLELFDSIRKRGFDKSSRVQVLDFPLWNSRGFSGGKHLLAPEIFHGHHRVACLYVLGIKKVGVDICQDIIEGSLKWVQRLNLRKGLRDDG</sequence>
<comment type="caution">
    <text evidence="1">The sequence shown here is derived from an EMBL/GenBank/DDBJ whole genome shotgun (WGS) entry which is preliminary data.</text>
</comment>